<gene>
    <name evidence="2" type="ORF">GNI_166090</name>
</gene>
<evidence type="ECO:0000313" key="2">
    <source>
        <dbReference type="EMBL" id="EZG43571.1"/>
    </source>
</evidence>
<organism evidence="2 3">
    <name type="scientific">Gregarina niphandrodes</name>
    <name type="common">Septate eugregarine</name>
    <dbReference type="NCBI Taxonomy" id="110365"/>
    <lineage>
        <taxon>Eukaryota</taxon>
        <taxon>Sar</taxon>
        <taxon>Alveolata</taxon>
        <taxon>Apicomplexa</taxon>
        <taxon>Conoidasida</taxon>
        <taxon>Gregarinasina</taxon>
        <taxon>Eugregarinorida</taxon>
        <taxon>Gregarinidae</taxon>
        <taxon>Gregarina</taxon>
    </lineage>
</organism>
<feature type="region of interest" description="Disordered" evidence="1">
    <location>
        <begin position="1"/>
        <end position="26"/>
    </location>
</feature>
<dbReference type="Proteomes" id="UP000019763">
    <property type="component" value="Unassembled WGS sequence"/>
</dbReference>
<evidence type="ECO:0000256" key="1">
    <source>
        <dbReference type="SAM" id="MobiDB-lite"/>
    </source>
</evidence>
<proteinExistence type="predicted"/>
<accession>A0A023AY38</accession>
<keyword evidence="3" id="KW-1185">Reference proteome</keyword>
<dbReference type="GeneID" id="22915739"/>
<dbReference type="RefSeq" id="XP_011133197.1">
    <property type="nucleotide sequence ID" value="XM_011134895.1"/>
</dbReference>
<dbReference type="AlphaFoldDB" id="A0A023AY38"/>
<dbReference type="EMBL" id="AFNH02001239">
    <property type="protein sequence ID" value="EZG43571.1"/>
    <property type="molecule type" value="Genomic_DNA"/>
</dbReference>
<evidence type="ECO:0000313" key="3">
    <source>
        <dbReference type="Proteomes" id="UP000019763"/>
    </source>
</evidence>
<protein>
    <submittedName>
        <fullName evidence="2">Uncharacterized protein</fullName>
    </submittedName>
</protein>
<dbReference type="VEuPathDB" id="CryptoDB:GNI_166090"/>
<reference evidence="2" key="1">
    <citation type="submission" date="2013-12" db="EMBL/GenBank/DDBJ databases">
        <authorList>
            <person name="Omoto C.K."/>
            <person name="Sibley D."/>
            <person name="Venepally P."/>
            <person name="Hadjithomas M."/>
            <person name="Karamycheva S."/>
            <person name="Brunk B."/>
            <person name="Roos D."/>
            <person name="Caler E."/>
            <person name="Lorenzi H."/>
        </authorList>
    </citation>
    <scope>NUCLEOTIDE SEQUENCE</scope>
</reference>
<comment type="caution">
    <text evidence="2">The sequence shown here is derived from an EMBL/GenBank/DDBJ whole genome shotgun (WGS) entry which is preliminary data.</text>
</comment>
<name>A0A023AY38_GRENI</name>
<sequence length="59" mass="6654">MSLATKAKGRGTGGARSQNLFQLPSRNEYLVKDDDIPVDELQNLLKREGGLYEHHKTKK</sequence>